<feature type="coiled-coil region" evidence="1">
    <location>
        <begin position="642"/>
        <end position="673"/>
    </location>
</feature>
<dbReference type="PANTHER" id="PTHR33488">
    <property type="entry name" value="ZGC:162509"/>
    <property type="match status" value="1"/>
</dbReference>
<dbReference type="PANTHER" id="PTHR33488:SF2">
    <property type="entry name" value="EARLY ENDOSOME ANTIGEN 1-LIKE"/>
    <property type="match status" value="1"/>
</dbReference>
<feature type="region of interest" description="Disordered" evidence="2">
    <location>
        <begin position="286"/>
        <end position="322"/>
    </location>
</feature>
<dbReference type="EMBL" id="JAYKXP010000008">
    <property type="protein sequence ID" value="KAK7054715.1"/>
    <property type="molecule type" value="Genomic_DNA"/>
</dbReference>
<proteinExistence type="predicted"/>
<name>A0AAW0DTX2_9AGAR</name>
<sequence length="754" mass="80926">MPYDLVATRSAVAKISTGKQVNEDSWMTMWCSTNWGDLLQPAPLSIALLGSIMIISASTDDFSLVNADDPVPYVWEFAKLPGSFKACLMQMARAVNEGYTAFGSAHKNMTRIQNSSSQIPDVIKTAVVTILKGSPQEVNAYLPGQIQAALELAQICAGAAKDCELKFHGISNLAGELVVACTNQVGTSEQKLKAKEVQLGILEERKKSEEERVAAAKEAKDLMKKSFENAEEDFHSAVKNVPSGWDLVGMQAVESLTQLAVSAGNAAIGMATLKSQAAMAGIGMLQHTTGTDPNNPKKNPGAGQDSNNNTAPVQSAQATRASAAAITDPGALEVHRVLSIVTALQVLVTGGPSGGPDWDKIRGWQWRPSGFLLIGSGGNKPISGELLPIMDTAVSTISSIIQVANSARASDAGALDKFKPTIEQSITSLQQLVTKANLVLQQTGATATGPATPPTPSKAETSSNTAKLAVENAKFQVDQTRANLEASRESYNKATDQLIKQQEEMSKTIASLTSLKLTSAGLQAMLPVLKKAVGAFTTLQAQFSQITQFFESVASLLGDVLKPSVERWADTMEKTATLRGVSVSALARQLVYTQMMLPLRVSMLAEKISTTYLTVSDRYILPAQRSVGGMMQFSDDTSEQGRAALRAKLEKAQRELQQRSDEASRQIRDLVAADQKQFTSAIDKRLGDIQVALQNVLPAITQPVPNKIKEITSVHVDKVTEYRAEAAKENPMNDASTSTTCCRYRYRLGYIAGR</sequence>
<feature type="compositionally biased region" description="Polar residues" evidence="2">
    <location>
        <begin position="304"/>
        <end position="313"/>
    </location>
</feature>
<dbReference type="AlphaFoldDB" id="A0AAW0DTX2"/>
<keyword evidence="4" id="KW-1185">Reference proteome</keyword>
<organism evidence="3 4">
    <name type="scientific">Paramarasmius palmivorus</name>
    <dbReference type="NCBI Taxonomy" id="297713"/>
    <lineage>
        <taxon>Eukaryota</taxon>
        <taxon>Fungi</taxon>
        <taxon>Dikarya</taxon>
        <taxon>Basidiomycota</taxon>
        <taxon>Agaricomycotina</taxon>
        <taxon>Agaricomycetes</taxon>
        <taxon>Agaricomycetidae</taxon>
        <taxon>Agaricales</taxon>
        <taxon>Marasmiineae</taxon>
        <taxon>Marasmiaceae</taxon>
        <taxon>Paramarasmius</taxon>
    </lineage>
</organism>
<comment type="caution">
    <text evidence="3">The sequence shown here is derived from an EMBL/GenBank/DDBJ whole genome shotgun (WGS) entry which is preliminary data.</text>
</comment>
<keyword evidence="1" id="KW-0175">Coiled coil</keyword>
<evidence type="ECO:0000256" key="1">
    <source>
        <dbReference type="SAM" id="Coils"/>
    </source>
</evidence>
<feature type="compositionally biased region" description="Polar residues" evidence="2">
    <location>
        <begin position="286"/>
        <end position="297"/>
    </location>
</feature>
<reference evidence="3 4" key="1">
    <citation type="submission" date="2024-01" db="EMBL/GenBank/DDBJ databases">
        <title>A draft genome for a cacao thread blight-causing isolate of Paramarasmius palmivorus.</title>
        <authorList>
            <person name="Baruah I.K."/>
            <person name="Bukari Y."/>
            <person name="Amoako-Attah I."/>
            <person name="Meinhardt L.W."/>
            <person name="Bailey B.A."/>
            <person name="Cohen S.P."/>
        </authorList>
    </citation>
    <scope>NUCLEOTIDE SEQUENCE [LARGE SCALE GENOMIC DNA]</scope>
    <source>
        <strain evidence="3 4">GH-12</strain>
    </source>
</reference>
<dbReference type="Proteomes" id="UP001383192">
    <property type="component" value="Unassembled WGS sequence"/>
</dbReference>
<feature type="coiled-coil region" evidence="1">
    <location>
        <begin position="477"/>
        <end position="504"/>
    </location>
</feature>
<evidence type="ECO:0000256" key="2">
    <source>
        <dbReference type="SAM" id="MobiDB-lite"/>
    </source>
</evidence>
<evidence type="ECO:0000313" key="3">
    <source>
        <dbReference type="EMBL" id="KAK7054715.1"/>
    </source>
</evidence>
<feature type="coiled-coil region" evidence="1">
    <location>
        <begin position="192"/>
        <end position="233"/>
    </location>
</feature>
<evidence type="ECO:0000313" key="4">
    <source>
        <dbReference type="Proteomes" id="UP001383192"/>
    </source>
</evidence>
<protein>
    <submittedName>
        <fullName evidence="3">Uncharacterized protein</fullName>
    </submittedName>
</protein>
<gene>
    <name evidence="3" type="ORF">VNI00_003178</name>
</gene>
<accession>A0AAW0DTX2</accession>